<name>A0A8X6JBY8_TRICU</name>
<dbReference type="EMBL" id="BMAO01027753">
    <property type="protein sequence ID" value="GFR19433.1"/>
    <property type="molecule type" value="Genomic_DNA"/>
</dbReference>
<reference evidence="1" key="1">
    <citation type="submission" date="2020-07" db="EMBL/GenBank/DDBJ databases">
        <title>Multicomponent nature underlies the extraordinary mechanical properties of spider dragline silk.</title>
        <authorList>
            <person name="Kono N."/>
            <person name="Nakamura H."/>
            <person name="Mori M."/>
            <person name="Yoshida Y."/>
            <person name="Ohtoshi R."/>
            <person name="Malay A.D."/>
            <person name="Moran D.A.P."/>
            <person name="Tomita M."/>
            <person name="Numata K."/>
            <person name="Arakawa K."/>
        </authorList>
    </citation>
    <scope>NUCLEOTIDE SEQUENCE</scope>
</reference>
<protein>
    <submittedName>
        <fullName evidence="1">Mediator of RNA polymerase II transcription subunit 23</fullName>
    </submittedName>
</protein>
<dbReference type="AlphaFoldDB" id="A0A8X6JBY8"/>
<comment type="caution">
    <text evidence="1">The sequence shown here is derived from an EMBL/GenBank/DDBJ whole genome shotgun (WGS) entry which is preliminary data.</text>
</comment>
<keyword evidence="2" id="KW-1185">Reference proteome</keyword>
<dbReference type="Proteomes" id="UP000887116">
    <property type="component" value="Unassembled WGS sequence"/>
</dbReference>
<sequence>MEAPILLLETKVDKFIEEVLFEGELAVAFHGFVIHSADDQVKEYKKYQEGLKDLLTSLSE</sequence>
<evidence type="ECO:0000313" key="1">
    <source>
        <dbReference type="EMBL" id="GFR19433.1"/>
    </source>
</evidence>
<evidence type="ECO:0000313" key="2">
    <source>
        <dbReference type="Proteomes" id="UP000887116"/>
    </source>
</evidence>
<feature type="non-terminal residue" evidence="1">
    <location>
        <position position="1"/>
    </location>
</feature>
<accession>A0A8X6JBY8</accession>
<gene>
    <name evidence="1" type="primary">med23</name>
    <name evidence="1" type="ORF">TNCT_222161</name>
</gene>
<proteinExistence type="predicted"/>
<organism evidence="1 2">
    <name type="scientific">Trichonephila clavata</name>
    <name type="common">Joro spider</name>
    <name type="synonym">Nephila clavata</name>
    <dbReference type="NCBI Taxonomy" id="2740835"/>
    <lineage>
        <taxon>Eukaryota</taxon>
        <taxon>Metazoa</taxon>
        <taxon>Ecdysozoa</taxon>
        <taxon>Arthropoda</taxon>
        <taxon>Chelicerata</taxon>
        <taxon>Arachnida</taxon>
        <taxon>Araneae</taxon>
        <taxon>Araneomorphae</taxon>
        <taxon>Entelegynae</taxon>
        <taxon>Araneoidea</taxon>
        <taxon>Nephilidae</taxon>
        <taxon>Trichonephila</taxon>
    </lineage>
</organism>